<gene>
    <name evidence="2" type="ORF">SAMN04488540_10184</name>
</gene>
<protein>
    <submittedName>
        <fullName evidence="2">Regulatory protein, luxR family</fullName>
    </submittedName>
</protein>
<dbReference type="PROSITE" id="PS50043">
    <property type="entry name" value="HTH_LUXR_2"/>
    <property type="match status" value="1"/>
</dbReference>
<dbReference type="RefSeq" id="WP_090360037.1">
    <property type="nucleotide sequence ID" value="NZ_FNEM01000001.1"/>
</dbReference>
<dbReference type="OrthoDB" id="6115007at2"/>
<reference evidence="3" key="1">
    <citation type="submission" date="2016-10" db="EMBL/GenBank/DDBJ databases">
        <authorList>
            <person name="Varghese N."/>
            <person name="Submissions S."/>
        </authorList>
    </citation>
    <scope>NUCLEOTIDE SEQUENCE [LARGE SCALE GENOMIC DNA]</scope>
    <source>
        <strain evidence="3">DSM 23317</strain>
    </source>
</reference>
<dbReference type="EMBL" id="FNEM01000001">
    <property type="protein sequence ID" value="SDI31874.1"/>
    <property type="molecule type" value="Genomic_DNA"/>
</dbReference>
<sequence length="263" mass="30133">MTENCPLPDGVVGDLLELLAPLGVQGFFYGITTDVTNTQIHSFRKLHKRLPLEMARARYAVFSDERTRLYRDTYLRVFARHDPCYFERKRMGPNLWRQPAEDQQQLKRLLEEFNIRGRVAWLLPCRYHPGWISVFLLHSSLPEGELKAALSAHQVSLERGLRVFSDSLASQWIQRLNPIYNFRCITDKGLEVLRLAAEGMASQRIARKLCLTERGVNYHIDRMKALFGAKNRAQLISRGFQMGILNSPPPEGVCYATDGGESP</sequence>
<dbReference type="InterPro" id="IPR016032">
    <property type="entry name" value="Sig_transdc_resp-reg_C-effctor"/>
</dbReference>
<keyword evidence="3" id="KW-1185">Reference proteome</keyword>
<dbReference type="GO" id="GO:0006355">
    <property type="term" value="P:regulation of DNA-templated transcription"/>
    <property type="evidence" value="ECO:0007669"/>
    <property type="project" value="InterPro"/>
</dbReference>
<dbReference type="Pfam" id="PF00196">
    <property type="entry name" value="GerE"/>
    <property type="match status" value="1"/>
</dbReference>
<accession>A0A1G8JKT2</accession>
<dbReference type="GO" id="GO:0003677">
    <property type="term" value="F:DNA binding"/>
    <property type="evidence" value="ECO:0007669"/>
    <property type="project" value="InterPro"/>
</dbReference>
<dbReference type="InterPro" id="IPR000792">
    <property type="entry name" value="Tscrpt_reg_LuxR_C"/>
</dbReference>
<evidence type="ECO:0000259" key="1">
    <source>
        <dbReference type="PROSITE" id="PS50043"/>
    </source>
</evidence>
<organism evidence="2 3">
    <name type="scientific">Ferrimonas sediminum</name>
    <dbReference type="NCBI Taxonomy" id="718193"/>
    <lineage>
        <taxon>Bacteria</taxon>
        <taxon>Pseudomonadati</taxon>
        <taxon>Pseudomonadota</taxon>
        <taxon>Gammaproteobacteria</taxon>
        <taxon>Alteromonadales</taxon>
        <taxon>Ferrimonadaceae</taxon>
        <taxon>Ferrimonas</taxon>
    </lineage>
</organism>
<dbReference type="Gene3D" id="1.10.10.10">
    <property type="entry name" value="Winged helix-like DNA-binding domain superfamily/Winged helix DNA-binding domain"/>
    <property type="match status" value="1"/>
</dbReference>
<evidence type="ECO:0000313" key="2">
    <source>
        <dbReference type="EMBL" id="SDI31874.1"/>
    </source>
</evidence>
<dbReference type="InterPro" id="IPR036388">
    <property type="entry name" value="WH-like_DNA-bd_sf"/>
</dbReference>
<proteinExistence type="predicted"/>
<dbReference type="Proteomes" id="UP000199527">
    <property type="component" value="Unassembled WGS sequence"/>
</dbReference>
<dbReference type="SUPFAM" id="SSF46894">
    <property type="entry name" value="C-terminal effector domain of the bipartite response regulators"/>
    <property type="match status" value="1"/>
</dbReference>
<dbReference type="AlphaFoldDB" id="A0A1G8JKT2"/>
<dbReference type="SMART" id="SM00421">
    <property type="entry name" value="HTH_LUXR"/>
    <property type="match status" value="1"/>
</dbReference>
<dbReference type="CDD" id="cd06170">
    <property type="entry name" value="LuxR_C_like"/>
    <property type="match status" value="1"/>
</dbReference>
<name>A0A1G8JKT2_9GAMM</name>
<evidence type="ECO:0000313" key="3">
    <source>
        <dbReference type="Proteomes" id="UP000199527"/>
    </source>
</evidence>
<feature type="domain" description="HTH luxR-type" evidence="1">
    <location>
        <begin position="178"/>
        <end position="243"/>
    </location>
</feature>